<protein>
    <recommendedName>
        <fullName evidence="3">25S rRNA (uridine-N(3))-methyltransferase BMT5-like domain-containing protein</fullName>
    </recommendedName>
</protein>
<evidence type="ECO:0008006" key="3">
    <source>
        <dbReference type="Google" id="ProtNLM"/>
    </source>
</evidence>
<evidence type="ECO:0000313" key="1">
    <source>
        <dbReference type="EMBL" id="KAB5521744.1"/>
    </source>
</evidence>
<organism evidence="1 2">
    <name type="scientific">Salix brachista</name>
    <dbReference type="NCBI Taxonomy" id="2182728"/>
    <lineage>
        <taxon>Eukaryota</taxon>
        <taxon>Viridiplantae</taxon>
        <taxon>Streptophyta</taxon>
        <taxon>Embryophyta</taxon>
        <taxon>Tracheophyta</taxon>
        <taxon>Spermatophyta</taxon>
        <taxon>Magnoliopsida</taxon>
        <taxon>eudicotyledons</taxon>
        <taxon>Gunneridae</taxon>
        <taxon>Pentapetalae</taxon>
        <taxon>rosids</taxon>
        <taxon>fabids</taxon>
        <taxon>Malpighiales</taxon>
        <taxon>Salicaceae</taxon>
        <taxon>Saliceae</taxon>
        <taxon>Salix</taxon>
    </lineage>
</organism>
<reference evidence="2" key="1">
    <citation type="journal article" date="2019" name="Gigascience">
        <title>De novo genome assembly of the endangered Acer yangbiense, a plant species with extremely small populations endemic to Yunnan Province, China.</title>
        <authorList>
            <person name="Yang J."/>
            <person name="Wariss H.M."/>
            <person name="Tao L."/>
            <person name="Zhang R."/>
            <person name="Yun Q."/>
            <person name="Hollingsworth P."/>
            <person name="Dao Z."/>
            <person name="Luo G."/>
            <person name="Guo H."/>
            <person name="Ma Y."/>
            <person name="Sun W."/>
        </authorList>
    </citation>
    <scope>NUCLEOTIDE SEQUENCE [LARGE SCALE GENOMIC DNA]</scope>
    <source>
        <strain evidence="2">cv. br00</strain>
    </source>
</reference>
<accession>A0A5N5JUD0</accession>
<gene>
    <name evidence="1" type="ORF">DKX38_026063</name>
</gene>
<keyword evidence="2" id="KW-1185">Reference proteome</keyword>
<dbReference type="EMBL" id="VDCV01000016">
    <property type="protein sequence ID" value="KAB5521744.1"/>
    <property type="molecule type" value="Genomic_DNA"/>
</dbReference>
<sequence length="128" mass="14157">MPDGNDKQLEMVGADMVGTEGQLENMAGAESQLEISKQIQMETLKPLGLLLAWFATSLDSKECVTHKTAHPFDRWEIQKLAEDAGLCLIAKSEFFTWFVFESYSNSCSCMHHLEVLGSSSLMFSGCNG</sequence>
<comment type="caution">
    <text evidence="1">The sequence shown here is derived from an EMBL/GenBank/DDBJ whole genome shotgun (WGS) entry which is preliminary data.</text>
</comment>
<evidence type="ECO:0000313" key="2">
    <source>
        <dbReference type="Proteomes" id="UP000326939"/>
    </source>
</evidence>
<proteinExistence type="predicted"/>
<dbReference type="AlphaFoldDB" id="A0A5N5JUD0"/>
<dbReference type="Proteomes" id="UP000326939">
    <property type="component" value="Chromosome 16"/>
</dbReference>
<name>A0A5N5JUD0_9ROSI</name>